<dbReference type="GO" id="GO:0120547">
    <property type="term" value="F:heme A synthase activity"/>
    <property type="evidence" value="ECO:0007669"/>
    <property type="project" value="InterPro"/>
</dbReference>
<dbReference type="PANTHER" id="PTHR23289:SF2">
    <property type="entry name" value="CYTOCHROME C OXIDASE ASSEMBLY PROTEIN COX15 HOMOLOG"/>
    <property type="match status" value="1"/>
</dbReference>
<dbReference type="EMBL" id="QGKY02001015">
    <property type="protein sequence ID" value="KAF2573631.1"/>
    <property type="molecule type" value="Genomic_DNA"/>
</dbReference>
<gene>
    <name evidence="2" type="ORF">F2Q70_00005182</name>
</gene>
<reference evidence="2" key="1">
    <citation type="submission" date="2019-12" db="EMBL/GenBank/DDBJ databases">
        <title>Genome sequencing and annotation of Brassica cretica.</title>
        <authorList>
            <person name="Studholme D.J."/>
            <person name="Sarris P.F."/>
        </authorList>
    </citation>
    <scope>NUCLEOTIDE SEQUENCE</scope>
    <source>
        <strain evidence="2">PFS-102/07</strain>
        <tissue evidence="2">Leaf</tissue>
    </source>
</reference>
<evidence type="ECO:0000256" key="1">
    <source>
        <dbReference type="SAM" id="Phobius"/>
    </source>
</evidence>
<dbReference type="GO" id="GO:0005743">
    <property type="term" value="C:mitochondrial inner membrane"/>
    <property type="evidence" value="ECO:0007669"/>
    <property type="project" value="TreeGrafter"/>
</dbReference>
<proteinExistence type="predicted"/>
<organism evidence="2">
    <name type="scientific">Brassica cretica</name>
    <name type="common">Mustard</name>
    <dbReference type="NCBI Taxonomy" id="69181"/>
    <lineage>
        <taxon>Eukaryota</taxon>
        <taxon>Viridiplantae</taxon>
        <taxon>Streptophyta</taxon>
        <taxon>Embryophyta</taxon>
        <taxon>Tracheophyta</taxon>
        <taxon>Spermatophyta</taxon>
        <taxon>Magnoliopsida</taxon>
        <taxon>eudicotyledons</taxon>
        <taxon>Gunneridae</taxon>
        <taxon>Pentapetalae</taxon>
        <taxon>rosids</taxon>
        <taxon>malvids</taxon>
        <taxon>Brassicales</taxon>
        <taxon>Brassicaceae</taxon>
        <taxon>Brassiceae</taxon>
        <taxon>Brassica</taxon>
    </lineage>
</organism>
<sequence>MFRAVGSVLKRNKESIYGIARESTSSSHRAFTCNVTSSTTVNSASSSPLAGNSFNGLRSLLKGQKAPIFRKMSTLAAASSESKEGLKLLVTGGPQARKWVGTWLFGSAAWVFSMVVLGGVTRLTRLQSFRTNSAHRVRFWLRSGNFSQVLIRRRRDVARTDGEKTTGSSVVFATVAAVAGVGPLSGLMSDSLVMDDNRIGLLWTGDWCWNRSCYEDD</sequence>
<dbReference type="AlphaFoldDB" id="A0A8S9IUL0"/>
<protein>
    <submittedName>
        <fullName evidence="2">Uncharacterized protein</fullName>
    </submittedName>
</protein>
<feature type="transmembrane region" description="Helical" evidence="1">
    <location>
        <begin position="100"/>
        <end position="120"/>
    </location>
</feature>
<dbReference type="InterPro" id="IPR023754">
    <property type="entry name" value="HemeA_Synthase_type2"/>
</dbReference>
<evidence type="ECO:0000313" key="2">
    <source>
        <dbReference type="EMBL" id="KAF2573631.1"/>
    </source>
</evidence>
<dbReference type="GO" id="GO:0016653">
    <property type="term" value="F:oxidoreductase activity, acting on NAD(P)H, heme protein as acceptor"/>
    <property type="evidence" value="ECO:0007669"/>
    <property type="project" value="TreeGrafter"/>
</dbReference>
<comment type="caution">
    <text evidence="2">The sequence shown here is derived from an EMBL/GenBank/DDBJ whole genome shotgun (WGS) entry which is preliminary data.</text>
</comment>
<keyword evidence="1" id="KW-1133">Transmembrane helix</keyword>
<dbReference type="GO" id="GO:0006784">
    <property type="term" value="P:heme A biosynthetic process"/>
    <property type="evidence" value="ECO:0007669"/>
    <property type="project" value="InterPro"/>
</dbReference>
<accession>A0A8S9IUL0</accession>
<keyword evidence="1" id="KW-0472">Membrane</keyword>
<keyword evidence="1" id="KW-0812">Transmembrane</keyword>
<dbReference type="PANTHER" id="PTHR23289">
    <property type="entry name" value="CYTOCHROME C OXIDASE ASSEMBLY PROTEIN COX15"/>
    <property type="match status" value="1"/>
</dbReference>
<name>A0A8S9IUL0_BRACR</name>